<dbReference type="GeneID" id="36396937"/>
<evidence type="ECO:0000313" key="1">
    <source>
        <dbReference type="EMBL" id="CEG36249.1"/>
    </source>
</evidence>
<sequence>MSKIVTGFVLGCHMISYRRERARSINPCKGEAERTEAIPGKLQLAEFDRTVVNQITASS</sequence>
<name>A0A0P1A7J8_PLAHL</name>
<accession>A0A0P1A7J8</accession>
<reference evidence="2" key="1">
    <citation type="submission" date="2014-09" db="EMBL/GenBank/DDBJ databases">
        <authorList>
            <person name="Sharma Rahul"/>
            <person name="Thines Marco"/>
        </authorList>
    </citation>
    <scope>NUCLEOTIDE SEQUENCE [LARGE SCALE GENOMIC DNA]</scope>
</reference>
<keyword evidence="2" id="KW-1185">Reference proteome</keyword>
<proteinExistence type="predicted"/>
<evidence type="ECO:0000313" key="2">
    <source>
        <dbReference type="Proteomes" id="UP000054928"/>
    </source>
</evidence>
<dbReference type="AlphaFoldDB" id="A0A0P1A7J8"/>
<dbReference type="EMBL" id="CCYD01000159">
    <property type="protein sequence ID" value="CEG36249.1"/>
    <property type="molecule type" value="Genomic_DNA"/>
</dbReference>
<organism evidence="1 2">
    <name type="scientific">Plasmopara halstedii</name>
    <name type="common">Downy mildew of sunflower</name>
    <dbReference type="NCBI Taxonomy" id="4781"/>
    <lineage>
        <taxon>Eukaryota</taxon>
        <taxon>Sar</taxon>
        <taxon>Stramenopiles</taxon>
        <taxon>Oomycota</taxon>
        <taxon>Peronosporomycetes</taxon>
        <taxon>Peronosporales</taxon>
        <taxon>Peronosporaceae</taxon>
        <taxon>Plasmopara</taxon>
    </lineage>
</organism>
<dbReference type="Proteomes" id="UP000054928">
    <property type="component" value="Unassembled WGS sequence"/>
</dbReference>
<protein>
    <submittedName>
        <fullName evidence="1">Uncharacterized protein</fullName>
    </submittedName>
</protein>
<dbReference type="RefSeq" id="XP_024572618.1">
    <property type="nucleotide sequence ID" value="XM_024718712.1"/>
</dbReference>